<comment type="caution">
    <text evidence="1">The sequence shown here is derived from an EMBL/GenBank/DDBJ whole genome shotgun (WGS) entry which is preliminary data.</text>
</comment>
<reference evidence="1 3" key="2">
    <citation type="submission" date="2018-06" db="EMBL/GenBank/DDBJ databases">
        <title>Genomic Encyclopedia of Type Strains, Phase III (KMG-III): the genomes of soil and plant-associated and newly described type strains.</title>
        <authorList>
            <person name="Whitman W."/>
        </authorList>
    </citation>
    <scope>NUCLEOTIDE SEQUENCE [LARGE SCALE GENOMIC DNA]</scope>
    <source>
        <strain evidence="1 3">CGMCC 1.15366</strain>
    </source>
</reference>
<reference evidence="2 4" key="1">
    <citation type="journal article" date="2018" name="Front. Microbiol.">
        <title>Genome-Based Analysis Reveals the Taxonomy and Diversity of the Family Idiomarinaceae.</title>
        <authorList>
            <person name="Liu Y."/>
            <person name="Lai Q."/>
            <person name="Shao Z."/>
        </authorList>
    </citation>
    <scope>NUCLEOTIDE SEQUENCE [LARGE SCALE GENOMIC DNA]</scope>
    <source>
        <strain evidence="2 4">CF12-14</strain>
    </source>
</reference>
<evidence type="ECO:0000313" key="4">
    <source>
        <dbReference type="Proteomes" id="UP000287865"/>
    </source>
</evidence>
<dbReference type="Proteomes" id="UP000249203">
    <property type="component" value="Unassembled WGS sequence"/>
</dbReference>
<protein>
    <submittedName>
        <fullName evidence="1">Uncharacterized protein</fullName>
    </submittedName>
</protein>
<evidence type="ECO:0000313" key="2">
    <source>
        <dbReference type="EMBL" id="RUO22138.1"/>
    </source>
</evidence>
<evidence type="ECO:0000313" key="3">
    <source>
        <dbReference type="Proteomes" id="UP000249203"/>
    </source>
</evidence>
<accession>A0A327WRW7</accession>
<evidence type="ECO:0000313" key="1">
    <source>
        <dbReference type="EMBL" id="RAJ94926.1"/>
    </source>
</evidence>
<name>A0A327WRW7_9GAMM</name>
<gene>
    <name evidence="1" type="ORF">B0I24_11212</name>
    <name evidence="2" type="ORF">CWE07_11155</name>
</gene>
<dbReference type="AlphaFoldDB" id="A0A327WRW7"/>
<dbReference type="Proteomes" id="UP000287865">
    <property type="component" value="Unassembled WGS sequence"/>
</dbReference>
<sequence>MSEANSVLIRATIGDNLTCSFPEGNVVASSKGRVRFENFTKLEAEVRFKGVAPIRVTHEEAVLFELKQLSGSGEHPFTIHEVKDGQASDTIYGEGTVIIDA</sequence>
<dbReference type="RefSeq" id="WP_111570047.1">
    <property type="nucleotide sequence ID" value="NZ_PIPK01000011.1"/>
</dbReference>
<keyword evidence="4" id="KW-1185">Reference proteome</keyword>
<dbReference type="OrthoDB" id="9929985at2"/>
<dbReference type="EMBL" id="QLMD01000012">
    <property type="protein sequence ID" value="RAJ94926.1"/>
    <property type="molecule type" value="Genomic_DNA"/>
</dbReference>
<proteinExistence type="predicted"/>
<dbReference type="EMBL" id="PIPK01000011">
    <property type="protein sequence ID" value="RUO22138.1"/>
    <property type="molecule type" value="Genomic_DNA"/>
</dbReference>
<organism evidence="1 3">
    <name type="scientific">Aliidiomarina maris</name>
    <dbReference type="NCBI Taxonomy" id="531312"/>
    <lineage>
        <taxon>Bacteria</taxon>
        <taxon>Pseudomonadati</taxon>
        <taxon>Pseudomonadota</taxon>
        <taxon>Gammaproteobacteria</taxon>
        <taxon>Alteromonadales</taxon>
        <taxon>Idiomarinaceae</taxon>
        <taxon>Aliidiomarina</taxon>
    </lineage>
</organism>